<dbReference type="InterPro" id="IPR032861">
    <property type="entry name" value="TAXi_N"/>
</dbReference>
<comment type="caution">
    <text evidence="4">The sequence shown here is derived from an EMBL/GenBank/DDBJ whole genome shotgun (WGS) entry which is preliminary data.</text>
</comment>
<accession>A0A822XPM8</accession>
<sequence>MVDSLWLLVFTIAFILVVCNSEANKSSQPHTLILPITKDACTRQYLTHIRQRTPLVVVKLDLHLSGKFLLVECDSRYNSSSYRVASCDSDQCKVVGRWVSECGDCYSSPRPSCNNNTCIVIPDSPIILLATIEELTQDVIKLRSTARSKTGPIIRIPDFLFSC</sequence>
<dbReference type="InterPro" id="IPR001461">
    <property type="entry name" value="Aspartic_peptidase_A1"/>
</dbReference>
<dbReference type="SUPFAM" id="SSF50630">
    <property type="entry name" value="Acid proteases"/>
    <property type="match status" value="1"/>
</dbReference>
<dbReference type="Proteomes" id="UP000607653">
    <property type="component" value="Unassembled WGS sequence"/>
</dbReference>
<dbReference type="GO" id="GO:0004190">
    <property type="term" value="F:aspartic-type endopeptidase activity"/>
    <property type="evidence" value="ECO:0007669"/>
    <property type="project" value="InterPro"/>
</dbReference>
<dbReference type="PANTHER" id="PTHR47965">
    <property type="entry name" value="ASPARTYL PROTEASE-RELATED"/>
    <property type="match status" value="1"/>
</dbReference>
<reference evidence="4 5" key="1">
    <citation type="journal article" date="2020" name="Mol. Biol. Evol.">
        <title>Distinct Expression and Methylation Patterns for Genes with Different Fates following a Single Whole-Genome Duplication in Flowering Plants.</title>
        <authorList>
            <person name="Shi T."/>
            <person name="Rahmani R.S."/>
            <person name="Gugger P.F."/>
            <person name="Wang M."/>
            <person name="Li H."/>
            <person name="Zhang Y."/>
            <person name="Li Z."/>
            <person name="Wang Q."/>
            <person name="Van de Peer Y."/>
            <person name="Marchal K."/>
            <person name="Chen J."/>
        </authorList>
    </citation>
    <scope>NUCLEOTIDE SEQUENCE [LARGE SCALE GENOMIC DNA]</scope>
    <source>
        <tissue evidence="4">Leaf</tissue>
    </source>
</reference>
<protein>
    <recommendedName>
        <fullName evidence="3">Xylanase inhibitor N-terminal domain-containing protein</fullName>
    </recommendedName>
</protein>
<evidence type="ECO:0000313" key="5">
    <source>
        <dbReference type="Proteomes" id="UP000607653"/>
    </source>
</evidence>
<evidence type="ECO:0000256" key="1">
    <source>
        <dbReference type="ARBA" id="ARBA00007447"/>
    </source>
</evidence>
<dbReference type="AlphaFoldDB" id="A0A822XPM8"/>
<dbReference type="Pfam" id="PF14543">
    <property type="entry name" value="TAXi_N"/>
    <property type="match status" value="1"/>
</dbReference>
<dbReference type="Gene3D" id="2.40.70.10">
    <property type="entry name" value="Acid Proteases"/>
    <property type="match status" value="1"/>
</dbReference>
<gene>
    <name evidence="4" type="ORF">HUJ06_020901</name>
</gene>
<keyword evidence="5" id="KW-1185">Reference proteome</keyword>
<feature type="signal peptide" evidence="2">
    <location>
        <begin position="1"/>
        <end position="21"/>
    </location>
</feature>
<organism evidence="4 5">
    <name type="scientific">Nelumbo nucifera</name>
    <name type="common">Sacred lotus</name>
    <dbReference type="NCBI Taxonomy" id="4432"/>
    <lineage>
        <taxon>Eukaryota</taxon>
        <taxon>Viridiplantae</taxon>
        <taxon>Streptophyta</taxon>
        <taxon>Embryophyta</taxon>
        <taxon>Tracheophyta</taxon>
        <taxon>Spermatophyta</taxon>
        <taxon>Magnoliopsida</taxon>
        <taxon>Proteales</taxon>
        <taxon>Nelumbonaceae</taxon>
        <taxon>Nelumbo</taxon>
    </lineage>
</organism>
<keyword evidence="2" id="KW-0732">Signal</keyword>
<dbReference type="EMBL" id="DUZY01000001">
    <property type="protein sequence ID" value="DAD19438.1"/>
    <property type="molecule type" value="Genomic_DNA"/>
</dbReference>
<name>A0A822XPM8_NELNU</name>
<feature type="chain" id="PRO_5032376262" description="Xylanase inhibitor N-terminal domain-containing protein" evidence="2">
    <location>
        <begin position="22"/>
        <end position="163"/>
    </location>
</feature>
<dbReference type="PANTHER" id="PTHR47965:SF22">
    <property type="entry name" value="EUKARYOTIC ASPARTYL PROTEASE FAMILY PROTEIN"/>
    <property type="match status" value="1"/>
</dbReference>
<evidence type="ECO:0000313" key="4">
    <source>
        <dbReference type="EMBL" id="DAD19438.1"/>
    </source>
</evidence>
<comment type="similarity">
    <text evidence="1">Belongs to the peptidase A1 family.</text>
</comment>
<evidence type="ECO:0000259" key="3">
    <source>
        <dbReference type="Pfam" id="PF14543"/>
    </source>
</evidence>
<dbReference type="GO" id="GO:0006508">
    <property type="term" value="P:proteolysis"/>
    <property type="evidence" value="ECO:0007669"/>
    <property type="project" value="InterPro"/>
</dbReference>
<proteinExistence type="inferred from homology"/>
<dbReference type="InterPro" id="IPR021109">
    <property type="entry name" value="Peptidase_aspartic_dom_sf"/>
</dbReference>
<feature type="domain" description="Xylanase inhibitor N-terminal" evidence="3">
    <location>
        <begin position="45"/>
        <end position="163"/>
    </location>
</feature>
<evidence type="ECO:0000256" key="2">
    <source>
        <dbReference type="SAM" id="SignalP"/>
    </source>
</evidence>